<evidence type="ECO:0000256" key="3">
    <source>
        <dbReference type="ARBA" id="ARBA00022679"/>
    </source>
</evidence>
<dbReference type="SMART" id="SM00504">
    <property type="entry name" value="Ubox"/>
    <property type="match status" value="1"/>
</dbReference>
<evidence type="ECO:0000256" key="2">
    <source>
        <dbReference type="ARBA" id="ARBA00004906"/>
    </source>
</evidence>
<keyword evidence="8" id="KW-1185">Reference proteome</keyword>
<evidence type="ECO:0000313" key="8">
    <source>
        <dbReference type="Proteomes" id="UP000775213"/>
    </source>
</evidence>
<dbReference type="InterPro" id="IPR003613">
    <property type="entry name" value="Ubox_domain"/>
</dbReference>
<dbReference type="FunFam" id="3.30.40.10:FF:000442">
    <property type="entry name" value="RING-type E3 ubiquitin transferase"/>
    <property type="match status" value="1"/>
</dbReference>
<dbReference type="GO" id="GO:0061630">
    <property type="term" value="F:ubiquitin protein ligase activity"/>
    <property type="evidence" value="ECO:0007669"/>
    <property type="project" value="UniProtKB-UniRule"/>
</dbReference>
<dbReference type="InterPro" id="IPR045185">
    <property type="entry name" value="PUB22/23/24-like"/>
</dbReference>
<comment type="caution">
    <text evidence="7">The sequence shown here is derived from an EMBL/GenBank/DDBJ whole genome shotgun (WGS) entry which is preliminary data.</text>
</comment>
<comment type="pathway">
    <text evidence="2 5">Protein modification; protein ubiquitination.</text>
</comment>
<dbReference type="AlphaFoldDB" id="A0AAV7H6G9"/>
<dbReference type="Gene3D" id="3.30.40.10">
    <property type="entry name" value="Zinc/RING finger domain, C3HC4 (zinc finger)"/>
    <property type="match status" value="1"/>
</dbReference>
<proteinExistence type="predicted"/>
<dbReference type="PANTHER" id="PTHR22849">
    <property type="entry name" value="WDSAM1 PROTEIN"/>
    <property type="match status" value="1"/>
</dbReference>
<reference evidence="7 8" key="1">
    <citation type="journal article" date="2021" name="Hortic Res">
        <title>Chromosome-scale assembly of the Dendrobium chrysotoxum genome enhances the understanding of orchid evolution.</title>
        <authorList>
            <person name="Zhang Y."/>
            <person name="Zhang G.Q."/>
            <person name="Zhang D."/>
            <person name="Liu X.D."/>
            <person name="Xu X.Y."/>
            <person name="Sun W.H."/>
            <person name="Yu X."/>
            <person name="Zhu X."/>
            <person name="Wang Z.W."/>
            <person name="Zhao X."/>
            <person name="Zhong W.Y."/>
            <person name="Chen H."/>
            <person name="Yin W.L."/>
            <person name="Huang T."/>
            <person name="Niu S.C."/>
            <person name="Liu Z.J."/>
        </authorList>
    </citation>
    <scope>NUCLEOTIDE SEQUENCE [LARGE SCALE GENOMIC DNA]</scope>
    <source>
        <strain evidence="7">Lindl</strain>
    </source>
</reference>
<dbReference type="CDD" id="cd16664">
    <property type="entry name" value="RING-Ubox_PUB"/>
    <property type="match status" value="1"/>
</dbReference>
<comment type="function">
    <text evidence="5">Functions as an E3 ubiquitin ligase.</text>
</comment>
<dbReference type="InterPro" id="IPR045210">
    <property type="entry name" value="RING-Ubox_PUB"/>
</dbReference>
<evidence type="ECO:0000256" key="1">
    <source>
        <dbReference type="ARBA" id="ARBA00000900"/>
    </source>
</evidence>
<evidence type="ECO:0000313" key="7">
    <source>
        <dbReference type="EMBL" id="KAH0463115.1"/>
    </source>
</evidence>
<feature type="domain" description="U-box" evidence="6">
    <location>
        <begin position="20"/>
        <end position="85"/>
    </location>
</feature>
<dbReference type="EC" id="2.3.2.27" evidence="5"/>
<dbReference type="GO" id="GO:0016567">
    <property type="term" value="P:protein ubiquitination"/>
    <property type="evidence" value="ECO:0007669"/>
    <property type="project" value="UniProtKB-UniRule"/>
</dbReference>
<evidence type="ECO:0000256" key="5">
    <source>
        <dbReference type="RuleBase" id="RU369093"/>
    </source>
</evidence>
<evidence type="ECO:0000256" key="4">
    <source>
        <dbReference type="ARBA" id="ARBA00022786"/>
    </source>
</evidence>
<sequence length="85" mass="9788">MSFTSSVFRKMRFVALPLSIIPKDFCCPISLDLMRDPLITSFSQTYDRASITQWIDEGHYTCPNSGQMLSHTRLMPNRAFRNLIA</sequence>
<dbReference type="SUPFAM" id="SSF57850">
    <property type="entry name" value="RING/U-box"/>
    <property type="match status" value="1"/>
</dbReference>
<organism evidence="7 8">
    <name type="scientific">Dendrobium chrysotoxum</name>
    <name type="common">Orchid</name>
    <dbReference type="NCBI Taxonomy" id="161865"/>
    <lineage>
        <taxon>Eukaryota</taxon>
        <taxon>Viridiplantae</taxon>
        <taxon>Streptophyta</taxon>
        <taxon>Embryophyta</taxon>
        <taxon>Tracheophyta</taxon>
        <taxon>Spermatophyta</taxon>
        <taxon>Magnoliopsida</taxon>
        <taxon>Liliopsida</taxon>
        <taxon>Asparagales</taxon>
        <taxon>Orchidaceae</taxon>
        <taxon>Epidendroideae</taxon>
        <taxon>Malaxideae</taxon>
        <taxon>Dendrobiinae</taxon>
        <taxon>Dendrobium</taxon>
    </lineage>
</organism>
<keyword evidence="4 5" id="KW-0833">Ubl conjugation pathway</keyword>
<comment type="catalytic activity">
    <reaction evidence="1 5">
        <text>S-ubiquitinyl-[E2 ubiquitin-conjugating enzyme]-L-cysteine + [acceptor protein]-L-lysine = [E2 ubiquitin-conjugating enzyme]-L-cysteine + N(6)-ubiquitinyl-[acceptor protein]-L-lysine.</text>
        <dbReference type="EC" id="2.3.2.27"/>
    </reaction>
</comment>
<dbReference type="Proteomes" id="UP000775213">
    <property type="component" value="Unassembled WGS sequence"/>
</dbReference>
<dbReference type="PANTHER" id="PTHR22849:SF163">
    <property type="entry name" value="U-BOX DOMAIN-CONTAINING PROTEIN"/>
    <property type="match status" value="1"/>
</dbReference>
<gene>
    <name evidence="7" type="ORF">IEQ34_007697</name>
</gene>
<keyword evidence="3 5" id="KW-0808">Transferase</keyword>
<dbReference type="Pfam" id="PF04564">
    <property type="entry name" value="U-box"/>
    <property type="match status" value="1"/>
</dbReference>
<name>A0AAV7H6G9_DENCH</name>
<evidence type="ECO:0000259" key="6">
    <source>
        <dbReference type="PROSITE" id="PS51698"/>
    </source>
</evidence>
<dbReference type="PROSITE" id="PS51698">
    <property type="entry name" value="U_BOX"/>
    <property type="match status" value="1"/>
</dbReference>
<dbReference type="InterPro" id="IPR013083">
    <property type="entry name" value="Znf_RING/FYVE/PHD"/>
</dbReference>
<accession>A0AAV7H6G9</accession>
<dbReference type="EMBL" id="JAGFBR010000008">
    <property type="protein sequence ID" value="KAH0463115.1"/>
    <property type="molecule type" value="Genomic_DNA"/>
</dbReference>
<protein>
    <recommendedName>
        <fullName evidence="5 6">U-box domain-containing protein</fullName>
        <ecNumber evidence="5">2.3.2.27</ecNumber>
    </recommendedName>
    <alternativeName>
        <fullName evidence="5">RING-type E3 ubiquitin transferase PUB</fullName>
    </alternativeName>
</protein>